<keyword evidence="1" id="KW-0433">Leucine-rich repeat</keyword>
<organism evidence="4 5">
    <name type="scientific">Zophobas morio</name>
    <dbReference type="NCBI Taxonomy" id="2755281"/>
    <lineage>
        <taxon>Eukaryota</taxon>
        <taxon>Metazoa</taxon>
        <taxon>Ecdysozoa</taxon>
        <taxon>Arthropoda</taxon>
        <taxon>Hexapoda</taxon>
        <taxon>Insecta</taxon>
        <taxon>Pterygota</taxon>
        <taxon>Neoptera</taxon>
        <taxon>Endopterygota</taxon>
        <taxon>Coleoptera</taxon>
        <taxon>Polyphaga</taxon>
        <taxon>Cucujiformia</taxon>
        <taxon>Tenebrionidae</taxon>
        <taxon>Zophobas</taxon>
    </lineage>
</organism>
<dbReference type="AlphaFoldDB" id="A0AA38I4W3"/>
<evidence type="ECO:0000313" key="4">
    <source>
        <dbReference type="EMBL" id="KAJ3651208.1"/>
    </source>
</evidence>
<dbReference type="Pfam" id="PF13855">
    <property type="entry name" value="LRR_8"/>
    <property type="match status" value="1"/>
</dbReference>
<dbReference type="PANTHER" id="PTHR24373">
    <property type="entry name" value="SLIT RELATED LEUCINE-RICH REPEAT NEURONAL PROTEIN"/>
    <property type="match status" value="1"/>
</dbReference>
<dbReference type="Pfam" id="PF06585">
    <property type="entry name" value="JHBP"/>
    <property type="match status" value="1"/>
</dbReference>
<keyword evidence="2" id="KW-0732">Signal</keyword>
<comment type="caution">
    <text evidence="4">The sequence shown here is derived from an EMBL/GenBank/DDBJ whole genome shotgun (WGS) entry which is preliminary data.</text>
</comment>
<sequence length="629" mass="71974">MERILENLPKLERIGIKLTLFECDRAKSLVEKIQERSLELLVMAVLPPRRVNFSDENCHWRFQSYTDVIRMEANYKMSGKLLLFPINGHGKCNNTLYNLLAIFVIFIIVHKRIDILTLFADTFLPRFGTKEIVIRSSNISDVEPEFFHNFPNLEILTIRINHASRLRQQLPLLGQPGVPGAEQAGVSVDREAVFGALGGQLLQGFEEFEEAEAEKALYYRSLLLVILSVFACFELDFSGNGLDDEVVVDQTSPLVLGRNGLLGRHVRHGGVLSGRLGVDRITVAGETSPDRELQTSLTLRRPLWFHCEKKSHFEQHCSGDAHKKNENKSSKQTLLNISSDNDFTQFCTDLCRAFTAANIPWNKVSCLEFKNFMHKYTGRHLPSESTLRKKYLPKDYDMVIKQIRNSIGDNNIWISVDETTGRLGRYIAHLVIGKLFSEKAGRPFLLALKQLDKTNSNTISRFINESLALLWPKGAEHKKVKWFVSDGASYMIKTENLTQNCEFLWIEKQYLAPLEANYFKGLKNLKNLRLQHCQIKQIDPNAFDDLPGLVKMELPTNQVEKIQPGTFKKLQKLEELHLSGNKNLPKLERIGIKLTLFECDRVKSLVEKIQENNIEIKNVDQVFSDKCQD</sequence>
<evidence type="ECO:0000313" key="5">
    <source>
        <dbReference type="Proteomes" id="UP001168821"/>
    </source>
</evidence>
<name>A0AA38I4W3_9CUCU</name>
<dbReference type="Proteomes" id="UP001168821">
    <property type="component" value="Unassembled WGS sequence"/>
</dbReference>
<gene>
    <name evidence="4" type="ORF">Zmor_017260</name>
</gene>
<dbReference type="InterPro" id="IPR032675">
    <property type="entry name" value="LRR_dom_sf"/>
</dbReference>
<dbReference type="EMBL" id="JALNTZ010000005">
    <property type="protein sequence ID" value="KAJ3651208.1"/>
    <property type="molecule type" value="Genomic_DNA"/>
</dbReference>
<dbReference type="InterPro" id="IPR050328">
    <property type="entry name" value="Dev_Immune_Receptor"/>
</dbReference>
<proteinExistence type="predicted"/>
<evidence type="ECO:0000256" key="3">
    <source>
        <dbReference type="ARBA" id="ARBA00022737"/>
    </source>
</evidence>
<dbReference type="InterPro" id="IPR038606">
    <property type="entry name" value="To_sf"/>
</dbReference>
<keyword evidence="3" id="KW-0677">Repeat</keyword>
<dbReference type="InterPro" id="IPR003591">
    <property type="entry name" value="Leu-rich_rpt_typical-subtyp"/>
</dbReference>
<reference evidence="4" key="1">
    <citation type="journal article" date="2023" name="G3 (Bethesda)">
        <title>Whole genome assemblies of Zophobas morio and Tenebrio molitor.</title>
        <authorList>
            <person name="Kaur S."/>
            <person name="Stinson S.A."/>
            <person name="diCenzo G.C."/>
        </authorList>
    </citation>
    <scope>NUCLEOTIDE SEQUENCE</scope>
    <source>
        <strain evidence="4">QUZm001</strain>
    </source>
</reference>
<evidence type="ECO:0000256" key="2">
    <source>
        <dbReference type="ARBA" id="ARBA00022729"/>
    </source>
</evidence>
<dbReference type="Gene3D" id="3.15.10.30">
    <property type="entry name" value="Haemolymph juvenile hormone binding protein"/>
    <property type="match status" value="1"/>
</dbReference>
<dbReference type="SUPFAM" id="SSF52058">
    <property type="entry name" value="L domain-like"/>
    <property type="match status" value="1"/>
</dbReference>
<dbReference type="Gene3D" id="3.80.10.10">
    <property type="entry name" value="Ribonuclease Inhibitor"/>
    <property type="match status" value="1"/>
</dbReference>
<accession>A0AA38I4W3</accession>
<dbReference type="InterPro" id="IPR010562">
    <property type="entry name" value="Haemolymph_juvenile_hormone-bd"/>
</dbReference>
<keyword evidence="5" id="KW-1185">Reference proteome</keyword>
<evidence type="ECO:0000256" key="1">
    <source>
        <dbReference type="ARBA" id="ARBA00022614"/>
    </source>
</evidence>
<dbReference type="PANTHER" id="PTHR24373:SF275">
    <property type="entry name" value="TIR DOMAIN-CONTAINING PROTEIN"/>
    <property type="match status" value="1"/>
</dbReference>
<protein>
    <submittedName>
        <fullName evidence="4">Uncharacterized protein</fullName>
    </submittedName>
</protein>
<dbReference type="SMART" id="SM00369">
    <property type="entry name" value="LRR_TYP"/>
    <property type="match status" value="2"/>
</dbReference>
<dbReference type="InterPro" id="IPR001611">
    <property type="entry name" value="Leu-rich_rpt"/>
</dbReference>